<dbReference type="Proteomes" id="UP000252519">
    <property type="component" value="Unassembled WGS sequence"/>
</dbReference>
<feature type="compositionally biased region" description="Basic and acidic residues" evidence="1">
    <location>
        <begin position="128"/>
        <end position="137"/>
    </location>
</feature>
<evidence type="ECO:0000313" key="2">
    <source>
        <dbReference type="EMBL" id="RCN45960.1"/>
    </source>
</evidence>
<feature type="compositionally biased region" description="Basic residues" evidence="1">
    <location>
        <begin position="138"/>
        <end position="155"/>
    </location>
</feature>
<comment type="caution">
    <text evidence="2">The sequence shown here is derived from an EMBL/GenBank/DDBJ whole genome shotgun (WGS) entry which is preliminary data.</text>
</comment>
<feature type="compositionally biased region" description="Basic and acidic residues" evidence="1">
    <location>
        <begin position="169"/>
        <end position="194"/>
    </location>
</feature>
<feature type="compositionally biased region" description="Polar residues" evidence="1">
    <location>
        <begin position="57"/>
        <end position="73"/>
    </location>
</feature>
<accession>A0A368GSF0</accession>
<feature type="non-terminal residue" evidence="2">
    <location>
        <position position="1"/>
    </location>
</feature>
<dbReference type="OrthoDB" id="5874701at2759"/>
<organism evidence="2 3">
    <name type="scientific">Ancylostoma caninum</name>
    <name type="common">Dog hookworm</name>
    <dbReference type="NCBI Taxonomy" id="29170"/>
    <lineage>
        <taxon>Eukaryota</taxon>
        <taxon>Metazoa</taxon>
        <taxon>Ecdysozoa</taxon>
        <taxon>Nematoda</taxon>
        <taxon>Chromadorea</taxon>
        <taxon>Rhabditida</taxon>
        <taxon>Rhabditina</taxon>
        <taxon>Rhabditomorpha</taxon>
        <taxon>Strongyloidea</taxon>
        <taxon>Ancylostomatidae</taxon>
        <taxon>Ancylostomatinae</taxon>
        <taxon>Ancylostoma</taxon>
    </lineage>
</organism>
<gene>
    <name evidence="2" type="ORF">ANCCAN_07996</name>
</gene>
<feature type="compositionally biased region" description="Basic and acidic residues" evidence="1">
    <location>
        <begin position="74"/>
        <end position="98"/>
    </location>
</feature>
<name>A0A368GSF0_ANCCA</name>
<feature type="compositionally biased region" description="Basic and acidic residues" evidence="1">
    <location>
        <begin position="1"/>
        <end position="18"/>
    </location>
</feature>
<protein>
    <submittedName>
        <fullName evidence="2">Uncharacterized protein</fullName>
    </submittedName>
</protein>
<dbReference type="STRING" id="29170.A0A368GSF0"/>
<evidence type="ECO:0000313" key="3">
    <source>
        <dbReference type="Proteomes" id="UP000252519"/>
    </source>
</evidence>
<keyword evidence="3" id="KW-1185">Reference proteome</keyword>
<proteinExistence type="predicted"/>
<reference evidence="2 3" key="1">
    <citation type="submission" date="2014-10" db="EMBL/GenBank/DDBJ databases">
        <title>Draft genome of the hookworm Ancylostoma caninum.</title>
        <authorList>
            <person name="Mitreva M."/>
        </authorList>
    </citation>
    <scope>NUCLEOTIDE SEQUENCE [LARGE SCALE GENOMIC DNA]</scope>
    <source>
        <strain evidence="2 3">Baltimore</strain>
    </source>
</reference>
<feature type="compositionally biased region" description="Basic residues" evidence="1">
    <location>
        <begin position="204"/>
        <end position="214"/>
    </location>
</feature>
<sequence length="373" mass="42356">LQDKSDPGTAKRLDDHRNGAANTSVPPRKPAAESTSTPSDLRVDREKMTVDTKRETSGTASASKGNGSSCQRSSAHDRKSDRRIDGGCSRERYREESRQSSNSKASENERSDKNHKERRTTDGQNQRSYRETREDFHHRPRNHHDRPAHHRHHDSLRHSGGSVSNAIPKAEESEQEDKVVPRKLDAVTNKEKGTPKQAENVWMGKRRTKRSKRTDRREGPMDAFVTRRGGARDPVARLSLLGAGLEPVADEDPYSLVTENSRRFDRPLVRRREERLPTFQNETIEEEKPVADSCDLLGSIIPEQMKTLAPGRLFAVRGGRFNTTDDFEKYKERKTNQLSSELKERLGIPVDKSAVPEDINANANKFRQIPKVR</sequence>
<feature type="compositionally biased region" description="Basic and acidic residues" evidence="1">
    <location>
        <begin position="41"/>
        <end position="56"/>
    </location>
</feature>
<evidence type="ECO:0000256" key="1">
    <source>
        <dbReference type="SAM" id="MobiDB-lite"/>
    </source>
</evidence>
<feature type="region of interest" description="Disordered" evidence="1">
    <location>
        <begin position="1"/>
        <end position="227"/>
    </location>
</feature>
<feature type="compositionally biased region" description="Basic and acidic residues" evidence="1">
    <location>
        <begin position="106"/>
        <end position="121"/>
    </location>
</feature>
<dbReference type="AlphaFoldDB" id="A0A368GSF0"/>
<dbReference type="EMBL" id="JOJR01000089">
    <property type="protein sequence ID" value="RCN45960.1"/>
    <property type="molecule type" value="Genomic_DNA"/>
</dbReference>